<dbReference type="InterPro" id="IPR002500">
    <property type="entry name" value="PAPS_reduct_dom"/>
</dbReference>
<evidence type="ECO:0000313" key="2">
    <source>
        <dbReference type="EMBL" id="GHD20788.1"/>
    </source>
</evidence>
<organism evidence="2 3">
    <name type="scientific">Tianweitania populi</name>
    <dbReference type="NCBI Taxonomy" id="1607949"/>
    <lineage>
        <taxon>Bacteria</taxon>
        <taxon>Pseudomonadati</taxon>
        <taxon>Pseudomonadota</taxon>
        <taxon>Alphaproteobacteria</taxon>
        <taxon>Hyphomicrobiales</taxon>
        <taxon>Phyllobacteriaceae</taxon>
        <taxon>Tianweitania</taxon>
    </lineage>
</organism>
<dbReference type="InterPro" id="IPR014729">
    <property type="entry name" value="Rossmann-like_a/b/a_fold"/>
</dbReference>
<dbReference type="RefSeq" id="WP_189506226.1">
    <property type="nucleotide sequence ID" value="NZ_BMZQ01000003.1"/>
</dbReference>
<dbReference type="Gene3D" id="3.40.50.620">
    <property type="entry name" value="HUPs"/>
    <property type="match status" value="1"/>
</dbReference>
<proteinExistence type="predicted"/>
<reference evidence="2" key="1">
    <citation type="journal article" date="2014" name="Int. J. Syst. Evol. Microbiol.">
        <title>Complete genome sequence of Corynebacterium casei LMG S-19264T (=DSM 44701T), isolated from a smear-ripened cheese.</title>
        <authorList>
            <consortium name="US DOE Joint Genome Institute (JGI-PGF)"/>
            <person name="Walter F."/>
            <person name="Albersmeier A."/>
            <person name="Kalinowski J."/>
            <person name="Ruckert C."/>
        </authorList>
    </citation>
    <scope>NUCLEOTIDE SEQUENCE</scope>
    <source>
        <strain evidence="2">KCTC 42249</strain>
    </source>
</reference>
<name>A0A8J3DYV5_9HYPH</name>
<dbReference type="PANTHER" id="PTHR43196">
    <property type="entry name" value="SULFATE ADENYLYLTRANSFERASE SUBUNIT 2"/>
    <property type="match status" value="1"/>
</dbReference>
<dbReference type="AlphaFoldDB" id="A0A8J3DYV5"/>
<dbReference type="Pfam" id="PF01507">
    <property type="entry name" value="PAPS_reduct"/>
    <property type="match status" value="1"/>
</dbReference>
<dbReference type="PANTHER" id="PTHR43196:SF2">
    <property type="entry name" value="PHOSPHOADENOSINE PHOSPHOSULFATE REDUCTASE"/>
    <property type="match status" value="1"/>
</dbReference>
<dbReference type="GO" id="GO:0003824">
    <property type="term" value="F:catalytic activity"/>
    <property type="evidence" value="ECO:0007669"/>
    <property type="project" value="InterPro"/>
</dbReference>
<dbReference type="EMBL" id="BMZQ01000003">
    <property type="protein sequence ID" value="GHD20788.1"/>
    <property type="molecule type" value="Genomic_DNA"/>
</dbReference>
<dbReference type="Proteomes" id="UP000630142">
    <property type="component" value="Unassembled WGS sequence"/>
</dbReference>
<evidence type="ECO:0000313" key="3">
    <source>
        <dbReference type="Proteomes" id="UP000630142"/>
    </source>
</evidence>
<reference evidence="2" key="2">
    <citation type="submission" date="2020-09" db="EMBL/GenBank/DDBJ databases">
        <authorList>
            <person name="Sun Q."/>
            <person name="Kim S."/>
        </authorList>
    </citation>
    <scope>NUCLEOTIDE SEQUENCE</scope>
    <source>
        <strain evidence="2">KCTC 42249</strain>
    </source>
</reference>
<feature type="domain" description="Phosphoadenosine phosphosulphate reductase" evidence="1">
    <location>
        <begin position="19"/>
        <end position="144"/>
    </location>
</feature>
<accession>A0A8J3DYV5</accession>
<protein>
    <submittedName>
        <fullName evidence="2">Phosphoadenosine phosphosulfate reductase</fullName>
    </submittedName>
</protein>
<keyword evidence="3" id="KW-1185">Reference proteome</keyword>
<dbReference type="InterPro" id="IPR050128">
    <property type="entry name" value="Sulfate_adenylyltrnsfr_sub2"/>
</dbReference>
<gene>
    <name evidence="2" type="ORF">GCM10016234_33480</name>
</gene>
<comment type="caution">
    <text evidence="2">The sequence shown here is derived from an EMBL/GenBank/DDBJ whole genome shotgun (WGS) entry which is preliminary data.</text>
</comment>
<dbReference type="SUPFAM" id="SSF52402">
    <property type="entry name" value="Adenine nucleotide alpha hydrolases-like"/>
    <property type="match status" value="1"/>
</dbReference>
<sequence length="274" mass="30897">MSLVATNVNDAVKDTGARHIVPVSGGKDSSALAVYLKQRNPEVNFEYVFSDTGVELPETINYLDRLENIIGVKIHRVSAMEMFDVAEKPGRTAFDVALFEHFAGFLPSPRARWCTRIMKIAPFERFIGGDRAYSYIGLRADENRAGYLGTGTAGAKPVVISERPNITPVYPYRDDAIDIAEVGRILDSAGLGLPDYYEWRSRSGCYFCFYQQIGEWQGLKERHPELYEKAKSYETMKKGRKYTWVDGRSLDDVENMPRRVVKSKAEDGCAVCHL</sequence>
<evidence type="ECO:0000259" key="1">
    <source>
        <dbReference type="Pfam" id="PF01507"/>
    </source>
</evidence>